<dbReference type="InterPro" id="IPR029061">
    <property type="entry name" value="THDP-binding"/>
</dbReference>
<feature type="domain" description="Transketolase N-terminal" evidence="4">
    <location>
        <begin position="1"/>
        <end position="255"/>
    </location>
</feature>
<evidence type="ECO:0000313" key="6">
    <source>
        <dbReference type="Proteomes" id="UP000230731"/>
    </source>
</evidence>
<dbReference type="Gene3D" id="3.40.50.970">
    <property type="match status" value="1"/>
</dbReference>
<evidence type="ECO:0000256" key="3">
    <source>
        <dbReference type="ARBA" id="ARBA00023052"/>
    </source>
</evidence>
<protein>
    <submittedName>
        <fullName evidence="5">Transketolase</fullName>
    </submittedName>
</protein>
<sequence length="283" mass="31198">MANTIRQDVIEMLLASGSGHSAGPLDLADIAASLYFNVLEHVDPKKPHNQMRDRLYVSCGHTAPVWYAALARAGFFPVEELKTLRKLGSRLQGHLDRGTVPGVESTAASLGQGLSIACGSAFAARLDGARYHTYCVMSDGEQDEGSTWEAVMFAGHYRLQQLTAIIDRNNIQIEGMTEDIMQLEPLRERYEAFGWHVLEIDGHNFEHIIDACREAKAIVERPVCIIAHTIAGKGVDFMEGDYRWHGNPPGTVETERSPVKDAQGDAALKQLRTLAGKIENMDL</sequence>
<evidence type="ECO:0000313" key="5">
    <source>
        <dbReference type="EMBL" id="PIT97732.1"/>
    </source>
</evidence>
<dbReference type="AlphaFoldDB" id="A0A2M6WY42"/>
<name>A0A2M6WY42_9BACT</name>
<evidence type="ECO:0000256" key="1">
    <source>
        <dbReference type="ARBA" id="ARBA00001964"/>
    </source>
</evidence>
<dbReference type="Pfam" id="PF00456">
    <property type="entry name" value="Transketolase_N"/>
    <property type="match status" value="1"/>
</dbReference>
<dbReference type="CDD" id="cd02012">
    <property type="entry name" value="TPP_TK"/>
    <property type="match status" value="1"/>
</dbReference>
<dbReference type="Proteomes" id="UP000230731">
    <property type="component" value="Unassembled WGS sequence"/>
</dbReference>
<organism evidence="5 6">
    <name type="scientific">Candidatus Andersenbacteria bacterium CG10_big_fil_rev_8_21_14_0_10_54_11</name>
    <dbReference type="NCBI Taxonomy" id="1974485"/>
    <lineage>
        <taxon>Bacteria</taxon>
        <taxon>Candidatus Anderseniibacteriota</taxon>
    </lineage>
</organism>
<keyword evidence="3" id="KW-0786">Thiamine pyrophosphate</keyword>
<dbReference type="InterPro" id="IPR005474">
    <property type="entry name" value="Transketolase_N"/>
</dbReference>
<gene>
    <name evidence="5" type="ORF">COT71_04560</name>
</gene>
<comment type="similarity">
    <text evidence="2">Belongs to the transketolase family.</text>
</comment>
<comment type="cofactor">
    <cofactor evidence="1">
        <name>thiamine diphosphate</name>
        <dbReference type="ChEBI" id="CHEBI:58937"/>
    </cofactor>
</comment>
<dbReference type="PANTHER" id="PTHR47514:SF1">
    <property type="entry name" value="TRANSKETOLASE N-TERMINAL SECTION-RELATED"/>
    <property type="match status" value="1"/>
</dbReference>
<evidence type="ECO:0000259" key="4">
    <source>
        <dbReference type="Pfam" id="PF00456"/>
    </source>
</evidence>
<evidence type="ECO:0000256" key="2">
    <source>
        <dbReference type="ARBA" id="ARBA00007131"/>
    </source>
</evidence>
<dbReference type="SUPFAM" id="SSF52518">
    <property type="entry name" value="Thiamin diphosphate-binding fold (THDP-binding)"/>
    <property type="match status" value="1"/>
</dbReference>
<dbReference type="PANTHER" id="PTHR47514">
    <property type="entry name" value="TRANSKETOLASE N-TERMINAL SECTION-RELATED"/>
    <property type="match status" value="1"/>
</dbReference>
<proteinExistence type="inferred from homology"/>
<comment type="caution">
    <text evidence="5">The sequence shown here is derived from an EMBL/GenBank/DDBJ whole genome shotgun (WGS) entry which is preliminary data.</text>
</comment>
<reference evidence="6" key="1">
    <citation type="submission" date="2017-09" db="EMBL/GenBank/DDBJ databases">
        <title>Depth-based differentiation of microbial function through sediment-hosted aquifers and enrichment of novel symbionts in the deep terrestrial subsurface.</title>
        <authorList>
            <person name="Probst A.J."/>
            <person name="Ladd B."/>
            <person name="Jarett J.K."/>
            <person name="Geller-Mcgrath D.E."/>
            <person name="Sieber C.M.K."/>
            <person name="Emerson J.B."/>
            <person name="Anantharaman K."/>
            <person name="Thomas B.C."/>
            <person name="Malmstrom R."/>
            <person name="Stieglmeier M."/>
            <person name="Klingl A."/>
            <person name="Woyke T."/>
            <person name="Ryan C.M."/>
            <person name="Banfield J.F."/>
        </authorList>
    </citation>
    <scope>NUCLEOTIDE SEQUENCE [LARGE SCALE GENOMIC DNA]</scope>
</reference>
<accession>A0A2M6WY42</accession>
<dbReference type="EMBL" id="PEZP01000049">
    <property type="protein sequence ID" value="PIT97732.1"/>
    <property type="molecule type" value="Genomic_DNA"/>
</dbReference>